<dbReference type="SUPFAM" id="SSF56601">
    <property type="entry name" value="beta-lactamase/transpeptidase-like"/>
    <property type="match status" value="1"/>
</dbReference>
<sequence>MEKHNMEIHNPELVGIDGGRLNRLSASIERDVDKGTYDGAVVIVARHGKVVLHEAIGSTDHKAGRAASKDDVFAVMSLTKPLAATLLLSRFERGDLRLTTRIADIIPEFGVLAKGRITVGQLLGHTGGMGGTLPIPLDVYPNLEATVQTLCALPIQAVPGKSVSYSPIGSHSILAEVVRRLDGGKRSYRQILEEEVITPLGMKDTSLGARPDLADRRVPIRARGWEEGLMSPAMLEALDHLLDENAEIPAAGAFSTATDYFRFAEMLRRGGELDGTRLLSPLTIDLATRNQTGQMTNDAWVFAREFRNWDEFPAFLGLGFYLRGEGIFPQYYGTLASPRTFGHAGVGSMVFWVDPVRDMTFVGMTAGLMEESYSIERWQRLSDIALSSIVTP</sequence>
<dbReference type="Gene3D" id="3.40.710.10">
    <property type="entry name" value="DD-peptidase/beta-lactamase superfamily"/>
    <property type="match status" value="1"/>
</dbReference>
<accession>A0A3B0SMH8</accession>
<evidence type="ECO:0000259" key="1">
    <source>
        <dbReference type="Pfam" id="PF00144"/>
    </source>
</evidence>
<proteinExistence type="predicted"/>
<gene>
    <name evidence="2" type="ORF">MNBD_ALPHA01-906</name>
</gene>
<protein>
    <recommendedName>
        <fullName evidence="1">Beta-lactamase-related domain-containing protein</fullName>
    </recommendedName>
</protein>
<evidence type="ECO:0000313" key="2">
    <source>
        <dbReference type="EMBL" id="VAW07005.1"/>
    </source>
</evidence>
<dbReference type="EMBL" id="UOEJ01000257">
    <property type="protein sequence ID" value="VAW07005.1"/>
    <property type="molecule type" value="Genomic_DNA"/>
</dbReference>
<dbReference type="Pfam" id="PF00144">
    <property type="entry name" value="Beta-lactamase"/>
    <property type="match status" value="1"/>
</dbReference>
<dbReference type="PANTHER" id="PTHR43283:SF3">
    <property type="entry name" value="BETA-LACTAMASE FAMILY PROTEIN (AFU_ORTHOLOGUE AFUA_5G07500)"/>
    <property type="match status" value="1"/>
</dbReference>
<dbReference type="AlphaFoldDB" id="A0A3B0SMH8"/>
<dbReference type="InterPro" id="IPR050789">
    <property type="entry name" value="Diverse_Enzym_Activities"/>
</dbReference>
<name>A0A3B0SMH8_9ZZZZ</name>
<reference evidence="2" key="1">
    <citation type="submission" date="2018-06" db="EMBL/GenBank/DDBJ databases">
        <authorList>
            <person name="Zhirakovskaya E."/>
        </authorList>
    </citation>
    <scope>NUCLEOTIDE SEQUENCE</scope>
</reference>
<dbReference type="PANTHER" id="PTHR43283">
    <property type="entry name" value="BETA-LACTAMASE-RELATED"/>
    <property type="match status" value="1"/>
</dbReference>
<organism evidence="2">
    <name type="scientific">hydrothermal vent metagenome</name>
    <dbReference type="NCBI Taxonomy" id="652676"/>
    <lineage>
        <taxon>unclassified sequences</taxon>
        <taxon>metagenomes</taxon>
        <taxon>ecological metagenomes</taxon>
    </lineage>
</organism>
<dbReference type="InterPro" id="IPR012338">
    <property type="entry name" value="Beta-lactam/transpept-like"/>
</dbReference>
<dbReference type="InterPro" id="IPR001466">
    <property type="entry name" value="Beta-lactam-related"/>
</dbReference>
<feature type="domain" description="Beta-lactamase-related" evidence="1">
    <location>
        <begin position="28"/>
        <end position="381"/>
    </location>
</feature>